<reference evidence="2" key="2">
    <citation type="submission" date="2021-09" db="EMBL/GenBank/DDBJ databases">
        <authorList>
            <person name="Gilroy R."/>
        </authorList>
    </citation>
    <scope>NUCLEOTIDE SEQUENCE</scope>
    <source>
        <strain evidence="2">ChiHjej13B12-9602</strain>
    </source>
</reference>
<dbReference type="PANTHER" id="PTHR22916">
    <property type="entry name" value="GLYCOSYLTRANSFERASE"/>
    <property type="match status" value="1"/>
</dbReference>
<evidence type="ECO:0000313" key="3">
    <source>
        <dbReference type="Proteomes" id="UP000753256"/>
    </source>
</evidence>
<gene>
    <name evidence="2" type="ORF">K8V70_07420</name>
</gene>
<proteinExistence type="predicted"/>
<dbReference type="InterPro" id="IPR001173">
    <property type="entry name" value="Glyco_trans_2-like"/>
</dbReference>
<evidence type="ECO:0000313" key="2">
    <source>
        <dbReference type="EMBL" id="HJG37670.1"/>
    </source>
</evidence>
<comment type="caution">
    <text evidence="2">The sequence shown here is derived from an EMBL/GenBank/DDBJ whole genome shotgun (WGS) entry which is preliminary data.</text>
</comment>
<dbReference type="Gene3D" id="3.90.550.10">
    <property type="entry name" value="Spore Coat Polysaccharide Biosynthesis Protein SpsA, Chain A"/>
    <property type="match status" value="1"/>
</dbReference>
<evidence type="ECO:0000259" key="1">
    <source>
        <dbReference type="Pfam" id="PF00535"/>
    </source>
</evidence>
<keyword evidence="2" id="KW-0808">Transferase</keyword>
<dbReference type="PANTHER" id="PTHR22916:SF3">
    <property type="entry name" value="UDP-GLCNAC:BETAGAL BETA-1,3-N-ACETYLGLUCOSAMINYLTRANSFERASE-LIKE PROTEIN 1"/>
    <property type="match status" value="1"/>
</dbReference>
<sequence>MKVIEDHAKLSAHPVVSILCITFNQVDYIRDAIDSFLEQDFGDDIEILINDDCSTDGTLDILLEYQRTHPDLFRIVTHEENQFSKGVSPMGEFLVPLARGEFISMCEGDDYWTDRKKLARQLAVMRQHPDIAACVHANENVQAGTKRQLSIVRYRDHDSMISERDIVTHSQCYATNSLFVRTSALQQYRDSPFGSLKTDGDHKMLVYFGLVAGGIYYINEVMSAYRVLAKNSVNRSMVTSARLPEAARGKYEKRVALLKLVDRYTDNRLHELVALGMESMEYSYYRDIRDLRTLKRRWPSKLKDESFFSRVDLYLYTYCRPLHKMLIGLYCRL</sequence>
<name>A0A921LVA6_9ACTN</name>
<organism evidence="2 3">
    <name type="scientific">Enorma phocaeensis</name>
    <dbReference type="NCBI Taxonomy" id="1871019"/>
    <lineage>
        <taxon>Bacteria</taxon>
        <taxon>Bacillati</taxon>
        <taxon>Actinomycetota</taxon>
        <taxon>Coriobacteriia</taxon>
        <taxon>Coriobacteriales</taxon>
        <taxon>Coriobacteriaceae</taxon>
        <taxon>Enorma</taxon>
    </lineage>
</organism>
<dbReference type="AlphaFoldDB" id="A0A921LVA6"/>
<dbReference type="GO" id="GO:0016758">
    <property type="term" value="F:hexosyltransferase activity"/>
    <property type="evidence" value="ECO:0007669"/>
    <property type="project" value="UniProtKB-ARBA"/>
</dbReference>
<dbReference type="EC" id="2.4.-.-" evidence="2"/>
<dbReference type="SUPFAM" id="SSF53448">
    <property type="entry name" value="Nucleotide-diphospho-sugar transferases"/>
    <property type="match status" value="1"/>
</dbReference>
<protein>
    <submittedName>
        <fullName evidence="2">Glycosyltransferase</fullName>
        <ecNumber evidence="2">2.4.-.-</ecNumber>
    </submittedName>
</protein>
<keyword evidence="2" id="KW-0328">Glycosyltransferase</keyword>
<feature type="domain" description="Glycosyltransferase 2-like" evidence="1">
    <location>
        <begin position="17"/>
        <end position="157"/>
    </location>
</feature>
<accession>A0A921LVA6</accession>
<dbReference type="Pfam" id="PF00535">
    <property type="entry name" value="Glycos_transf_2"/>
    <property type="match status" value="1"/>
</dbReference>
<dbReference type="EMBL" id="DYUZ01000029">
    <property type="protein sequence ID" value="HJG37670.1"/>
    <property type="molecule type" value="Genomic_DNA"/>
</dbReference>
<dbReference type="Proteomes" id="UP000753256">
    <property type="component" value="Unassembled WGS sequence"/>
</dbReference>
<dbReference type="RefSeq" id="WP_273190567.1">
    <property type="nucleotide sequence ID" value="NZ_DYUZ01000029.1"/>
</dbReference>
<dbReference type="InterPro" id="IPR029044">
    <property type="entry name" value="Nucleotide-diphossugar_trans"/>
</dbReference>
<reference evidence="2" key="1">
    <citation type="journal article" date="2021" name="PeerJ">
        <title>Extensive microbial diversity within the chicken gut microbiome revealed by metagenomics and culture.</title>
        <authorList>
            <person name="Gilroy R."/>
            <person name="Ravi A."/>
            <person name="Getino M."/>
            <person name="Pursley I."/>
            <person name="Horton D.L."/>
            <person name="Alikhan N.F."/>
            <person name="Baker D."/>
            <person name="Gharbi K."/>
            <person name="Hall N."/>
            <person name="Watson M."/>
            <person name="Adriaenssens E.M."/>
            <person name="Foster-Nyarko E."/>
            <person name="Jarju S."/>
            <person name="Secka A."/>
            <person name="Antonio M."/>
            <person name="Oren A."/>
            <person name="Chaudhuri R.R."/>
            <person name="La Ragione R."/>
            <person name="Hildebrand F."/>
            <person name="Pallen M.J."/>
        </authorList>
    </citation>
    <scope>NUCLEOTIDE SEQUENCE</scope>
    <source>
        <strain evidence="2">ChiHjej13B12-9602</strain>
    </source>
</reference>